<keyword evidence="4" id="KW-1185">Reference proteome</keyword>
<protein>
    <submittedName>
        <fullName evidence="3">SagB family peptide dehydrogenase</fullName>
    </submittedName>
</protein>
<name>A0ABR7L5V4_9PSEU</name>
<organism evidence="3 4">
    <name type="scientific">Actinokineospora xionganensis</name>
    <dbReference type="NCBI Taxonomy" id="2684470"/>
    <lineage>
        <taxon>Bacteria</taxon>
        <taxon>Bacillati</taxon>
        <taxon>Actinomycetota</taxon>
        <taxon>Actinomycetes</taxon>
        <taxon>Pseudonocardiales</taxon>
        <taxon>Pseudonocardiaceae</taxon>
        <taxon>Actinokineospora</taxon>
    </lineage>
</organism>
<feature type="domain" description="Nitroreductase" evidence="1">
    <location>
        <begin position="198"/>
        <end position="367"/>
    </location>
</feature>
<dbReference type="Gene3D" id="3.40.109.10">
    <property type="entry name" value="NADH Oxidase"/>
    <property type="match status" value="1"/>
</dbReference>
<evidence type="ECO:0000259" key="2">
    <source>
        <dbReference type="Pfam" id="PF22767"/>
    </source>
</evidence>
<dbReference type="EMBL" id="JABVED010000006">
    <property type="protein sequence ID" value="MBC6448014.1"/>
    <property type="molecule type" value="Genomic_DNA"/>
</dbReference>
<reference evidence="3 4" key="1">
    <citation type="submission" date="2020-06" db="EMBL/GenBank/DDBJ databases">
        <title>Actinokineospora xiongansis sp. nov., isolated from soil of Baiyangdian.</title>
        <authorList>
            <person name="Zhang X."/>
        </authorList>
    </citation>
    <scope>NUCLEOTIDE SEQUENCE [LARGE SCALE GENOMIC DNA]</scope>
    <source>
        <strain evidence="3 4">HBU206404</strain>
    </source>
</reference>
<sequence>MNTAELADTPLERSVDGRPLYALYPARRGEDPGPLPEGAGLVLSRFAVIHREGTALLLESPRAWCDVRVHDPAVLAVIGALSTPLRFSALPEVLPAEATELLIADLWRARLVVAYGAEEETELRLRQWSPFELWLHNRSRLGESGGFNASWGLTAWADGTFRPLPARPEPYPGTPMDLFRPDLEALRRDDPSLTTVLEDRRSIREHDHGNPLTVDQLGEFLFRCTRVRGTHLLDGIEHVDRPYPSGGALHELEIYPVVRYVDGLEPGMYHYDGHTHQLQPVCGENDATKTLIMAAELATGAKDPQLVFVVAARFGRLLWKYEAMGYAAILKDVGVLYHVMYSVATAMGLAACAIGGGHAEVFTAATGRDYFTEGAVGEFMLGSVAQGAAQESTQENGAAAGV</sequence>
<accession>A0ABR7L5V4</accession>
<gene>
    <name evidence="3" type="ORF">GPZ80_12630</name>
</gene>
<dbReference type="Pfam" id="PF22767">
    <property type="entry name" value="ThcOx"/>
    <property type="match status" value="1"/>
</dbReference>
<dbReference type="InterPro" id="IPR029479">
    <property type="entry name" value="Nitroreductase"/>
</dbReference>
<dbReference type="InterPro" id="IPR054488">
    <property type="entry name" value="ThcOx_dom2"/>
</dbReference>
<dbReference type="PANTHER" id="PTHR43745">
    <property type="entry name" value="NITROREDUCTASE MJ1384-RELATED"/>
    <property type="match status" value="1"/>
</dbReference>
<dbReference type="PANTHER" id="PTHR43745:SF2">
    <property type="entry name" value="NITROREDUCTASE MJ1384-RELATED"/>
    <property type="match status" value="1"/>
</dbReference>
<evidence type="ECO:0000259" key="1">
    <source>
        <dbReference type="Pfam" id="PF00881"/>
    </source>
</evidence>
<dbReference type="Pfam" id="PF00881">
    <property type="entry name" value="Nitroreductase"/>
    <property type="match status" value="1"/>
</dbReference>
<dbReference type="InterPro" id="IPR052544">
    <property type="entry name" value="Bacteriocin_Proc_Enz"/>
</dbReference>
<dbReference type="NCBIfam" id="TIGR03605">
    <property type="entry name" value="antibiot_sagB"/>
    <property type="match status" value="1"/>
</dbReference>
<feature type="domain" description="Cyanobactin oxidase ThcOx second" evidence="2">
    <location>
        <begin position="41"/>
        <end position="143"/>
    </location>
</feature>
<evidence type="ECO:0000313" key="4">
    <source>
        <dbReference type="Proteomes" id="UP000734823"/>
    </source>
</evidence>
<dbReference type="InterPro" id="IPR000415">
    <property type="entry name" value="Nitroreductase-like"/>
</dbReference>
<evidence type="ECO:0000313" key="3">
    <source>
        <dbReference type="EMBL" id="MBC6448014.1"/>
    </source>
</evidence>
<dbReference type="SUPFAM" id="SSF55469">
    <property type="entry name" value="FMN-dependent nitroreductase-like"/>
    <property type="match status" value="1"/>
</dbReference>
<dbReference type="InterPro" id="IPR020051">
    <property type="entry name" value="SagB-type_dehydrogenase"/>
</dbReference>
<dbReference type="CDD" id="cd02142">
    <property type="entry name" value="McbC_SagB-like_oxidoreductase"/>
    <property type="match status" value="1"/>
</dbReference>
<dbReference type="Proteomes" id="UP000734823">
    <property type="component" value="Unassembled WGS sequence"/>
</dbReference>
<dbReference type="RefSeq" id="WP_187220519.1">
    <property type="nucleotide sequence ID" value="NZ_JABVED010000006.1"/>
</dbReference>
<comment type="caution">
    <text evidence="3">The sequence shown here is derived from an EMBL/GenBank/DDBJ whole genome shotgun (WGS) entry which is preliminary data.</text>
</comment>
<proteinExistence type="predicted"/>